<dbReference type="InterPro" id="IPR002491">
    <property type="entry name" value="ABC_transptr_periplasmic_BD"/>
</dbReference>
<accession>A0ABR9CUE0</accession>
<proteinExistence type="predicted"/>
<name>A0ABR9CUE0_9HYPH</name>
<dbReference type="EMBL" id="JACYXI010000017">
    <property type="protein sequence ID" value="MBD8893892.1"/>
    <property type="molecule type" value="Genomic_DNA"/>
</dbReference>
<dbReference type="PROSITE" id="PS50983">
    <property type="entry name" value="FE_B12_PBP"/>
    <property type="match status" value="1"/>
</dbReference>
<dbReference type="Pfam" id="PF01497">
    <property type="entry name" value="Peripla_BP_2"/>
    <property type="match status" value="1"/>
</dbReference>
<evidence type="ECO:0000313" key="3">
    <source>
        <dbReference type="EMBL" id="MBD8893892.1"/>
    </source>
</evidence>
<reference evidence="4" key="1">
    <citation type="submission" date="2020-09" db="EMBL/GenBank/DDBJ databases">
        <title>The genome sequence of strain Labrenzia suaedae 4C16A.</title>
        <authorList>
            <person name="Liu Y."/>
        </authorList>
    </citation>
    <scope>NUCLEOTIDE SEQUENCE [LARGE SCALE GENOMIC DNA]</scope>
    <source>
        <strain evidence="4">4C16A</strain>
    </source>
</reference>
<evidence type="ECO:0000256" key="1">
    <source>
        <dbReference type="SAM" id="SignalP"/>
    </source>
</evidence>
<gene>
    <name evidence="3" type="ORF">IG616_20285</name>
</gene>
<dbReference type="Proteomes" id="UP000632063">
    <property type="component" value="Unassembled WGS sequence"/>
</dbReference>
<keyword evidence="1" id="KW-0732">Signal</keyword>
<reference evidence="3 4" key="2">
    <citation type="journal article" date="2021" name="Int. J. Syst. Evol. Microbiol.">
        <title>Roseibium litorale sp. nov., isolated from a tidal flat sediment and proposal for the reclassification of Labrenzia polysiphoniae as Roseibium polysiphoniae comb. nov.</title>
        <authorList>
            <person name="Liu Y."/>
            <person name="Pei T."/>
            <person name="Du J."/>
            <person name="Chao M."/>
            <person name="Deng M.R."/>
            <person name="Zhu H."/>
        </authorList>
    </citation>
    <scope>NUCLEOTIDE SEQUENCE [LARGE SCALE GENOMIC DNA]</scope>
    <source>
        <strain evidence="3 4">4C16A</strain>
    </source>
</reference>
<feature type="signal peptide" evidence="1">
    <location>
        <begin position="1"/>
        <end position="21"/>
    </location>
</feature>
<feature type="domain" description="Fe/B12 periplasmic-binding" evidence="2">
    <location>
        <begin position="39"/>
        <end position="342"/>
    </location>
</feature>
<dbReference type="PANTHER" id="PTHR30535:SF34">
    <property type="entry name" value="MOLYBDATE-BINDING PROTEIN MOLA"/>
    <property type="match status" value="1"/>
</dbReference>
<dbReference type="Gene3D" id="3.40.50.1980">
    <property type="entry name" value="Nitrogenase molybdenum iron protein domain"/>
    <property type="match status" value="2"/>
</dbReference>
<protein>
    <submittedName>
        <fullName evidence="3">ABC transporter substrate-binding protein</fullName>
    </submittedName>
</protein>
<keyword evidence="4" id="KW-1185">Reference proteome</keyword>
<dbReference type="RefSeq" id="WP_192150310.1">
    <property type="nucleotide sequence ID" value="NZ_JACYXI010000017.1"/>
</dbReference>
<sequence>MLKSLLGTAAALLALGQVAFAIELTDVAGRKIELDKPAQTVVLGDGRVVTALALLDRDNPVARVEAILSDLQQNDPVLLSYLKEHYPKTAAIPMIKGVETGASAEAVIALKPDAAILSLSGHGPSITDTEFVEHLEAAGIKVFFIDFRQDPLNNTTASIELMGKVIGREQEAEEFSRFYNERKDRIVNRLAGYTGERPTVFLQAHIGRFECCVAMAHGMLGPFVEVAGGRNVSSEAVSSPVGRHMLEFLIGANPDIWIGTASGTQQEYEAGHPFAVLGMHVDEDLARRSARTAIDSAGIGILDAVRNGRAYTIWHGFYNSPFNIYALEVFAKWFHPDLFADIDPEATFAEVHRRFLPMDTKGLYSVRVAE</sequence>
<dbReference type="InterPro" id="IPR050902">
    <property type="entry name" value="ABC_Transporter_SBP"/>
</dbReference>
<dbReference type="PANTHER" id="PTHR30535">
    <property type="entry name" value="VITAMIN B12-BINDING PROTEIN"/>
    <property type="match status" value="1"/>
</dbReference>
<evidence type="ECO:0000313" key="4">
    <source>
        <dbReference type="Proteomes" id="UP000632063"/>
    </source>
</evidence>
<comment type="caution">
    <text evidence="3">The sequence shown here is derived from an EMBL/GenBank/DDBJ whole genome shotgun (WGS) entry which is preliminary data.</text>
</comment>
<organism evidence="3 4">
    <name type="scientific">Roseibium litorale</name>
    <dbReference type="NCBI Taxonomy" id="2803841"/>
    <lineage>
        <taxon>Bacteria</taxon>
        <taxon>Pseudomonadati</taxon>
        <taxon>Pseudomonadota</taxon>
        <taxon>Alphaproteobacteria</taxon>
        <taxon>Hyphomicrobiales</taxon>
        <taxon>Stappiaceae</taxon>
        <taxon>Roseibium</taxon>
    </lineage>
</organism>
<evidence type="ECO:0000259" key="2">
    <source>
        <dbReference type="PROSITE" id="PS50983"/>
    </source>
</evidence>
<feature type="chain" id="PRO_5045522024" evidence="1">
    <location>
        <begin position="22"/>
        <end position="370"/>
    </location>
</feature>
<dbReference type="SUPFAM" id="SSF53807">
    <property type="entry name" value="Helical backbone' metal receptor"/>
    <property type="match status" value="1"/>
</dbReference>